<dbReference type="PANTHER" id="PTHR12630">
    <property type="entry name" value="N-LINKED OLIGOSACCHARIDE PROCESSING"/>
    <property type="match status" value="1"/>
</dbReference>
<dbReference type="InterPro" id="IPR039794">
    <property type="entry name" value="Gtb1-like"/>
</dbReference>
<evidence type="ECO:0000313" key="5">
    <source>
        <dbReference type="Proteomes" id="UP001157006"/>
    </source>
</evidence>
<dbReference type="InterPro" id="IPR028146">
    <property type="entry name" value="PRKCSH_N"/>
</dbReference>
<evidence type="ECO:0000259" key="3">
    <source>
        <dbReference type="Pfam" id="PF12999"/>
    </source>
</evidence>
<keyword evidence="1" id="KW-0812">Transmembrane</keyword>
<keyword evidence="1" id="KW-0472">Membrane</keyword>
<proteinExistence type="predicted"/>
<evidence type="ECO:0000256" key="2">
    <source>
        <dbReference type="SAM" id="SignalP"/>
    </source>
</evidence>
<sequence>MNIAMDSYCFHTVASFLLLASTASCLSFPNPSLLGVHPLDVKYYSSEFIKCKDGSKSFSRDRLNDNFCDCPDGTDEPGTSACSAGKFYCRNLGSKPQFIFSSHVNDRFCDCCDGSDEYDGIVRCPNTCVMGGNTENMYGNYNSKVSNLDLFAEKETEHGVKSEESVHSLNGLKLAVILQVVLVAFLVILWSFRCHTRYRRRRSR</sequence>
<evidence type="ECO:0000313" key="4">
    <source>
        <dbReference type="EMBL" id="CAI8617473.1"/>
    </source>
</evidence>
<dbReference type="PANTHER" id="PTHR12630:SF17">
    <property type="entry name" value="EXPRESSED PROTEIN"/>
    <property type="match status" value="1"/>
</dbReference>
<keyword evidence="5" id="KW-1185">Reference proteome</keyword>
<protein>
    <recommendedName>
        <fullName evidence="3">Glucosidase II beta subunit N-terminal domain-containing protein</fullName>
    </recommendedName>
</protein>
<dbReference type="Pfam" id="PF12999">
    <property type="entry name" value="PRKCSH-like"/>
    <property type="match status" value="1"/>
</dbReference>
<gene>
    <name evidence="4" type="ORF">VFH_VI078520</name>
</gene>
<keyword evidence="2" id="KW-0732">Signal</keyword>
<feature type="signal peptide" evidence="2">
    <location>
        <begin position="1"/>
        <end position="25"/>
    </location>
</feature>
<organism evidence="4 5">
    <name type="scientific">Vicia faba</name>
    <name type="common">Broad bean</name>
    <name type="synonym">Faba vulgaris</name>
    <dbReference type="NCBI Taxonomy" id="3906"/>
    <lineage>
        <taxon>Eukaryota</taxon>
        <taxon>Viridiplantae</taxon>
        <taxon>Streptophyta</taxon>
        <taxon>Embryophyta</taxon>
        <taxon>Tracheophyta</taxon>
        <taxon>Spermatophyta</taxon>
        <taxon>Magnoliopsida</taxon>
        <taxon>eudicotyledons</taxon>
        <taxon>Gunneridae</taxon>
        <taxon>Pentapetalae</taxon>
        <taxon>rosids</taxon>
        <taxon>fabids</taxon>
        <taxon>Fabales</taxon>
        <taxon>Fabaceae</taxon>
        <taxon>Papilionoideae</taxon>
        <taxon>50 kb inversion clade</taxon>
        <taxon>NPAAA clade</taxon>
        <taxon>Hologalegina</taxon>
        <taxon>IRL clade</taxon>
        <taxon>Fabeae</taxon>
        <taxon>Vicia</taxon>
    </lineage>
</organism>
<feature type="transmembrane region" description="Helical" evidence="1">
    <location>
        <begin position="171"/>
        <end position="192"/>
    </location>
</feature>
<reference evidence="4 5" key="1">
    <citation type="submission" date="2023-01" db="EMBL/GenBank/DDBJ databases">
        <authorList>
            <person name="Kreplak J."/>
        </authorList>
    </citation>
    <scope>NUCLEOTIDE SEQUENCE [LARGE SCALE GENOMIC DNA]</scope>
</reference>
<keyword evidence="1" id="KW-1133">Transmembrane helix</keyword>
<name>A0AAV1B7K9_VICFA</name>
<evidence type="ECO:0000256" key="1">
    <source>
        <dbReference type="SAM" id="Phobius"/>
    </source>
</evidence>
<accession>A0AAV1B7K9</accession>
<dbReference type="GO" id="GO:0017177">
    <property type="term" value="C:glucosidase II complex"/>
    <property type="evidence" value="ECO:0007669"/>
    <property type="project" value="TreeGrafter"/>
</dbReference>
<dbReference type="Proteomes" id="UP001157006">
    <property type="component" value="Chromosome 6"/>
</dbReference>
<dbReference type="AlphaFoldDB" id="A0AAV1B7K9"/>
<feature type="domain" description="Glucosidase II beta subunit N-terminal" evidence="3">
    <location>
        <begin position="31"/>
        <end position="132"/>
    </location>
</feature>
<dbReference type="EMBL" id="OX451741">
    <property type="protein sequence ID" value="CAI8617473.1"/>
    <property type="molecule type" value="Genomic_DNA"/>
</dbReference>
<dbReference type="GO" id="GO:0006491">
    <property type="term" value="P:N-glycan processing"/>
    <property type="evidence" value="ECO:0007669"/>
    <property type="project" value="TreeGrafter"/>
</dbReference>
<feature type="chain" id="PRO_5043494319" description="Glucosidase II beta subunit N-terminal domain-containing protein" evidence="2">
    <location>
        <begin position="26"/>
        <end position="204"/>
    </location>
</feature>